<dbReference type="PANTHER" id="PTHR36529:SF1">
    <property type="entry name" value="GLYCOSYLTRANSFERASE"/>
    <property type="match status" value="1"/>
</dbReference>
<dbReference type="NCBIfam" id="TIGR04282">
    <property type="entry name" value="glyco_like_cofC"/>
    <property type="match status" value="1"/>
</dbReference>
<accession>A0A2T6ALJ2</accession>
<organism evidence="1 2">
    <name type="scientific">Christiangramia gaetbulicola</name>
    <dbReference type="NCBI Taxonomy" id="703340"/>
    <lineage>
        <taxon>Bacteria</taxon>
        <taxon>Pseudomonadati</taxon>
        <taxon>Bacteroidota</taxon>
        <taxon>Flavobacteriia</taxon>
        <taxon>Flavobacteriales</taxon>
        <taxon>Flavobacteriaceae</taxon>
        <taxon>Christiangramia</taxon>
    </lineage>
</organism>
<dbReference type="OrthoDB" id="9798250at2"/>
<dbReference type="PANTHER" id="PTHR36529">
    <property type="entry name" value="SLL1095 PROTEIN"/>
    <property type="match status" value="1"/>
</dbReference>
<name>A0A2T6ALJ2_9FLAO</name>
<dbReference type="EMBL" id="QBKQ01000001">
    <property type="protein sequence ID" value="PTX44694.1"/>
    <property type="molecule type" value="Genomic_DNA"/>
</dbReference>
<dbReference type="InterPro" id="IPR018641">
    <property type="entry name" value="Trfase_1_rSAM/seldom-assoc"/>
</dbReference>
<dbReference type="Gene3D" id="3.90.550.10">
    <property type="entry name" value="Spore Coat Polysaccharide Biosynthesis Protein SpsA, Chain A"/>
    <property type="match status" value="1"/>
</dbReference>
<reference evidence="1 2" key="1">
    <citation type="submission" date="2018-04" db="EMBL/GenBank/DDBJ databases">
        <title>Genomic Encyclopedia of Archaeal and Bacterial Type Strains, Phase II (KMG-II): from individual species to whole genera.</title>
        <authorList>
            <person name="Goeker M."/>
        </authorList>
    </citation>
    <scope>NUCLEOTIDE SEQUENCE [LARGE SCALE GENOMIC DNA]</scope>
    <source>
        <strain evidence="1 2">DSM 23082</strain>
    </source>
</reference>
<proteinExistence type="predicted"/>
<evidence type="ECO:0008006" key="3">
    <source>
        <dbReference type="Google" id="ProtNLM"/>
    </source>
</evidence>
<dbReference type="SUPFAM" id="SSF53448">
    <property type="entry name" value="Nucleotide-diphospho-sugar transferases"/>
    <property type="match status" value="1"/>
</dbReference>
<dbReference type="InterPro" id="IPR029044">
    <property type="entry name" value="Nucleotide-diphossugar_trans"/>
</dbReference>
<evidence type="ECO:0000313" key="1">
    <source>
        <dbReference type="EMBL" id="PTX44694.1"/>
    </source>
</evidence>
<comment type="caution">
    <text evidence="1">The sequence shown here is derived from an EMBL/GenBank/DDBJ whole genome shotgun (WGS) entry which is preliminary data.</text>
</comment>
<dbReference type="Pfam" id="PF09837">
    <property type="entry name" value="DUF2064"/>
    <property type="match status" value="1"/>
</dbReference>
<sequence length="206" mass="23648">MSKQNLLIIFTKNPVAGKVKTRLAKDIGDENALEIYKFLLEHSFNITSPLKTTKQVHYSEEIPDHDLWDQGDFTKRLQYGDDLGIRMENAFRKGFEEGYEKIVIIGSDLFELKTSDIAEAFSALSDNDYVIGPAEDGGYYLLGMNKLNTEVFRNKSWSTSSVFADTLKDIKNSRVKHLPIQNDIDVLDDIEDHPAFKKFLKYDRQN</sequence>
<keyword evidence="2" id="KW-1185">Reference proteome</keyword>
<gene>
    <name evidence="1" type="ORF">C8P64_0676</name>
</gene>
<dbReference type="Proteomes" id="UP000244174">
    <property type="component" value="Unassembled WGS sequence"/>
</dbReference>
<evidence type="ECO:0000313" key="2">
    <source>
        <dbReference type="Proteomes" id="UP000244174"/>
    </source>
</evidence>
<dbReference type="RefSeq" id="WP_108170626.1">
    <property type="nucleotide sequence ID" value="NZ_QBKQ01000001.1"/>
</dbReference>
<protein>
    <recommendedName>
        <fullName evidence="3">Glycosyltransferase</fullName>
    </recommendedName>
</protein>
<dbReference type="AlphaFoldDB" id="A0A2T6ALJ2"/>